<keyword evidence="6" id="KW-1185">Reference proteome</keyword>
<dbReference type="InterPro" id="IPR000524">
    <property type="entry name" value="Tscrpt_reg_HTH_GntR"/>
</dbReference>
<dbReference type="PRINTS" id="PR00035">
    <property type="entry name" value="HTHGNTR"/>
</dbReference>
<dbReference type="SUPFAM" id="SSF46785">
    <property type="entry name" value="Winged helix' DNA-binding domain"/>
    <property type="match status" value="1"/>
</dbReference>
<dbReference type="InterPro" id="IPR036390">
    <property type="entry name" value="WH_DNA-bd_sf"/>
</dbReference>
<evidence type="ECO:0000256" key="2">
    <source>
        <dbReference type="ARBA" id="ARBA00023125"/>
    </source>
</evidence>
<protein>
    <submittedName>
        <fullName evidence="5">FadR/GntR family transcriptional regulator</fullName>
    </submittedName>
</protein>
<dbReference type="CDD" id="cd07377">
    <property type="entry name" value="WHTH_GntR"/>
    <property type="match status" value="1"/>
</dbReference>
<dbReference type="SMART" id="SM00895">
    <property type="entry name" value="FCD"/>
    <property type="match status" value="1"/>
</dbReference>
<name>A0ABW4NXP4_9NOCA</name>
<dbReference type="PANTHER" id="PTHR43537:SF5">
    <property type="entry name" value="UXU OPERON TRANSCRIPTIONAL REGULATOR"/>
    <property type="match status" value="1"/>
</dbReference>
<gene>
    <name evidence="5" type="ORF">ACFSJG_01955</name>
</gene>
<keyword evidence="1" id="KW-0805">Transcription regulation</keyword>
<dbReference type="SUPFAM" id="SSF48008">
    <property type="entry name" value="GntR ligand-binding domain-like"/>
    <property type="match status" value="1"/>
</dbReference>
<sequence length="264" mass="28667">MADKTFAPVFHAPSAATRPIRTQKASEVVANTLRRMVIEGALKDGDHLPYEADLMDRFAISRATLREAIRVLESDGLVAVRRGSRSGARVCVPGPEVVAKPASLLMALSGTTIADLFVAREAVEPDAARVLAAEGTDDDFDELSRMVEEDLPASYASKTLVAGLSAFHLRVVQLSGNAPLAITAGMLFELTRHDTGPAVLETAEDRELYAANLKLAVRSCRRLLRLLRARDADGAFSHWRKHVVNARPFLIDGRDQEKVKDATG</sequence>
<accession>A0ABW4NXP4</accession>
<dbReference type="Gene3D" id="1.20.120.530">
    <property type="entry name" value="GntR ligand-binding domain-like"/>
    <property type="match status" value="1"/>
</dbReference>
<dbReference type="InterPro" id="IPR011711">
    <property type="entry name" value="GntR_C"/>
</dbReference>
<dbReference type="PROSITE" id="PS50949">
    <property type="entry name" value="HTH_GNTR"/>
    <property type="match status" value="1"/>
</dbReference>
<keyword evidence="3" id="KW-0804">Transcription</keyword>
<dbReference type="PANTHER" id="PTHR43537">
    <property type="entry name" value="TRANSCRIPTIONAL REGULATOR, GNTR FAMILY"/>
    <property type="match status" value="1"/>
</dbReference>
<comment type="caution">
    <text evidence="5">The sequence shown here is derived from an EMBL/GenBank/DDBJ whole genome shotgun (WGS) entry which is preliminary data.</text>
</comment>
<keyword evidence="2" id="KW-0238">DNA-binding</keyword>
<dbReference type="Pfam" id="PF00392">
    <property type="entry name" value="GntR"/>
    <property type="match status" value="1"/>
</dbReference>
<dbReference type="Gene3D" id="1.10.10.10">
    <property type="entry name" value="Winged helix-like DNA-binding domain superfamily/Winged helix DNA-binding domain"/>
    <property type="match status" value="1"/>
</dbReference>
<proteinExistence type="predicted"/>
<dbReference type="Proteomes" id="UP001597286">
    <property type="component" value="Unassembled WGS sequence"/>
</dbReference>
<evidence type="ECO:0000313" key="6">
    <source>
        <dbReference type="Proteomes" id="UP001597286"/>
    </source>
</evidence>
<evidence type="ECO:0000259" key="4">
    <source>
        <dbReference type="PROSITE" id="PS50949"/>
    </source>
</evidence>
<evidence type="ECO:0000256" key="1">
    <source>
        <dbReference type="ARBA" id="ARBA00023015"/>
    </source>
</evidence>
<organism evidence="5 6">
    <name type="scientific">Rhodococcus gannanensis</name>
    <dbReference type="NCBI Taxonomy" id="1960308"/>
    <lineage>
        <taxon>Bacteria</taxon>
        <taxon>Bacillati</taxon>
        <taxon>Actinomycetota</taxon>
        <taxon>Actinomycetes</taxon>
        <taxon>Mycobacteriales</taxon>
        <taxon>Nocardiaceae</taxon>
        <taxon>Rhodococcus</taxon>
    </lineage>
</organism>
<dbReference type="Pfam" id="PF07729">
    <property type="entry name" value="FCD"/>
    <property type="match status" value="1"/>
</dbReference>
<dbReference type="InterPro" id="IPR036388">
    <property type="entry name" value="WH-like_DNA-bd_sf"/>
</dbReference>
<dbReference type="EMBL" id="JBHUFB010000003">
    <property type="protein sequence ID" value="MFD1810965.1"/>
    <property type="molecule type" value="Genomic_DNA"/>
</dbReference>
<reference evidence="6" key="1">
    <citation type="journal article" date="2019" name="Int. J. Syst. Evol. Microbiol.">
        <title>The Global Catalogue of Microorganisms (GCM) 10K type strain sequencing project: providing services to taxonomists for standard genome sequencing and annotation.</title>
        <authorList>
            <consortium name="The Broad Institute Genomics Platform"/>
            <consortium name="The Broad Institute Genome Sequencing Center for Infectious Disease"/>
            <person name="Wu L."/>
            <person name="Ma J."/>
        </authorList>
    </citation>
    <scope>NUCLEOTIDE SEQUENCE [LARGE SCALE GENOMIC DNA]</scope>
    <source>
        <strain evidence="6">DT72</strain>
    </source>
</reference>
<evidence type="ECO:0000256" key="3">
    <source>
        <dbReference type="ARBA" id="ARBA00023163"/>
    </source>
</evidence>
<dbReference type="RefSeq" id="WP_378483524.1">
    <property type="nucleotide sequence ID" value="NZ_JBHUFB010000003.1"/>
</dbReference>
<evidence type="ECO:0000313" key="5">
    <source>
        <dbReference type="EMBL" id="MFD1810965.1"/>
    </source>
</evidence>
<dbReference type="InterPro" id="IPR008920">
    <property type="entry name" value="TF_FadR/GntR_C"/>
</dbReference>
<feature type="domain" description="HTH gntR-type" evidence="4">
    <location>
        <begin position="23"/>
        <end position="93"/>
    </location>
</feature>
<dbReference type="SMART" id="SM00345">
    <property type="entry name" value="HTH_GNTR"/>
    <property type="match status" value="1"/>
</dbReference>